<dbReference type="AlphaFoldDB" id="A0A4R3XZV3"/>
<comment type="caution">
    <text evidence="2">The sequence shown here is derived from an EMBL/GenBank/DDBJ whole genome shotgun (WGS) entry which is preliminary data.</text>
</comment>
<dbReference type="Pfam" id="PF08241">
    <property type="entry name" value="Methyltransf_11"/>
    <property type="match status" value="1"/>
</dbReference>
<dbReference type="PANTHER" id="PTHR42912:SF80">
    <property type="entry name" value="METHYLTRANSFERASE DOMAIN-CONTAINING PROTEIN"/>
    <property type="match status" value="1"/>
</dbReference>
<dbReference type="InterPro" id="IPR050508">
    <property type="entry name" value="Methyltransf_Superfamily"/>
</dbReference>
<evidence type="ECO:0000259" key="1">
    <source>
        <dbReference type="Pfam" id="PF08241"/>
    </source>
</evidence>
<keyword evidence="3" id="KW-1185">Reference proteome</keyword>
<name>A0A4R3XZV3_9PROT</name>
<accession>A0A4R3XZV3</accession>
<dbReference type="GO" id="GO:0008757">
    <property type="term" value="F:S-adenosylmethionine-dependent methyltransferase activity"/>
    <property type="evidence" value="ECO:0007669"/>
    <property type="project" value="InterPro"/>
</dbReference>
<evidence type="ECO:0000313" key="2">
    <source>
        <dbReference type="EMBL" id="TCV84682.1"/>
    </source>
</evidence>
<reference evidence="2 3" key="1">
    <citation type="submission" date="2019-03" db="EMBL/GenBank/DDBJ databases">
        <title>Genomic Encyclopedia of Type Strains, Phase IV (KMG-IV): sequencing the most valuable type-strain genomes for metagenomic binning, comparative biology and taxonomic classification.</title>
        <authorList>
            <person name="Goeker M."/>
        </authorList>
    </citation>
    <scope>NUCLEOTIDE SEQUENCE [LARGE SCALE GENOMIC DNA]</scope>
    <source>
        <strain evidence="2 3">DSM 100309</strain>
    </source>
</reference>
<dbReference type="CDD" id="cd02440">
    <property type="entry name" value="AdoMet_MTases"/>
    <property type="match status" value="1"/>
</dbReference>
<feature type="domain" description="Methyltransferase type 11" evidence="1">
    <location>
        <begin position="45"/>
        <end position="133"/>
    </location>
</feature>
<dbReference type="InterPro" id="IPR013216">
    <property type="entry name" value="Methyltransf_11"/>
</dbReference>
<evidence type="ECO:0000313" key="3">
    <source>
        <dbReference type="Proteomes" id="UP000295367"/>
    </source>
</evidence>
<dbReference type="EMBL" id="SMCO01000011">
    <property type="protein sequence ID" value="TCV84682.1"/>
    <property type="molecule type" value="Genomic_DNA"/>
</dbReference>
<keyword evidence="2" id="KW-0808">Transferase</keyword>
<proteinExistence type="predicted"/>
<sequence>MSLKFSYSLIAPFYDAAIAGASANIRKKNLLNLPQNGNLSILINGIGTGLDIPYLPHAHHYTGLDLTAAMLKRASARTGELRIDLVQGNSLTLPFSNESFDHAVLHLILAVVPDPLACLSETARVLKPGGSVLLLDKFLKPNQKAWFRRALTPLSAQIATRMDVVFEDVLAKVPQLKVISDEPVLAGGWFRAIHLIKT</sequence>
<dbReference type="Proteomes" id="UP000295367">
    <property type="component" value="Unassembled WGS sequence"/>
</dbReference>
<organism evidence="2 3">
    <name type="scientific">Sulfurirhabdus autotrophica</name>
    <dbReference type="NCBI Taxonomy" id="1706046"/>
    <lineage>
        <taxon>Bacteria</taxon>
        <taxon>Pseudomonadati</taxon>
        <taxon>Pseudomonadota</taxon>
        <taxon>Betaproteobacteria</taxon>
        <taxon>Nitrosomonadales</taxon>
        <taxon>Sulfuricellaceae</taxon>
        <taxon>Sulfurirhabdus</taxon>
    </lineage>
</organism>
<dbReference type="SUPFAM" id="SSF53335">
    <property type="entry name" value="S-adenosyl-L-methionine-dependent methyltransferases"/>
    <property type="match status" value="1"/>
</dbReference>
<dbReference type="PANTHER" id="PTHR42912">
    <property type="entry name" value="METHYLTRANSFERASE"/>
    <property type="match status" value="1"/>
</dbReference>
<protein>
    <submittedName>
        <fullName evidence="2">Methyltransferase family protein</fullName>
    </submittedName>
</protein>
<dbReference type="OrthoDB" id="323463at2"/>
<dbReference type="Gene3D" id="3.40.50.150">
    <property type="entry name" value="Vaccinia Virus protein VP39"/>
    <property type="match status" value="1"/>
</dbReference>
<dbReference type="InterPro" id="IPR029063">
    <property type="entry name" value="SAM-dependent_MTases_sf"/>
</dbReference>
<dbReference type="GO" id="GO:0032259">
    <property type="term" value="P:methylation"/>
    <property type="evidence" value="ECO:0007669"/>
    <property type="project" value="UniProtKB-KW"/>
</dbReference>
<gene>
    <name evidence="2" type="ORF">EDC63_11126</name>
</gene>
<keyword evidence="2" id="KW-0489">Methyltransferase</keyword>
<dbReference type="RefSeq" id="WP_124946154.1">
    <property type="nucleotide sequence ID" value="NZ_BHVT01000027.1"/>
</dbReference>